<dbReference type="GO" id="GO:0001508">
    <property type="term" value="P:action potential"/>
    <property type="evidence" value="ECO:0007669"/>
    <property type="project" value="TreeGrafter"/>
</dbReference>
<feature type="transmembrane region" description="Helical" evidence="13">
    <location>
        <begin position="152"/>
        <end position="173"/>
    </location>
</feature>
<sequence length="275" mass="30400">MRATDHGSGTAQQLRIRGLLNGRDARWGAAPILFLHGLILASAFAYALATVPNLPPAAYQALYAFERFAAFMFFIEYGLRFFAARHRLSYVFSFWGIIDLLAWLPFIILEMSGASVLRLLRLLLLARMLKLLGHSRAMDRLVLALRSVRQELTLFFCVAALLLYVGSVGIYLFEHEAQPEVFSSVPAALWWSVVTLTTVGYGDVVPITLGGRIFTSGLLLLGVGIFAVPAGVITSALISRDIEDIEETLEKIETSEQKTRNQKRAVAKGGKHKSN</sequence>
<dbReference type="Proteomes" id="UP000051887">
    <property type="component" value="Unassembled WGS sequence"/>
</dbReference>
<evidence type="ECO:0000313" key="17">
    <source>
        <dbReference type="Proteomes" id="UP000051086"/>
    </source>
</evidence>
<dbReference type="PANTHER" id="PTHR11537">
    <property type="entry name" value="VOLTAGE-GATED POTASSIUM CHANNEL"/>
    <property type="match status" value="1"/>
</dbReference>
<dbReference type="OrthoDB" id="9799090at2"/>
<evidence type="ECO:0000256" key="1">
    <source>
        <dbReference type="ARBA" id="ARBA00004141"/>
    </source>
</evidence>
<gene>
    <name evidence="15" type="ORF">TL5118_00187</name>
    <name evidence="16" type="ORF">TL5120_03349</name>
</gene>
<evidence type="ECO:0000313" key="15">
    <source>
        <dbReference type="EMBL" id="CUH62805.1"/>
    </source>
</evidence>
<evidence type="ECO:0000256" key="12">
    <source>
        <dbReference type="SAM" id="MobiDB-lite"/>
    </source>
</evidence>
<evidence type="ECO:0000313" key="18">
    <source>
        <dbReference type="Proteomes" id="UP000051887"/>
    </source>
</evidence>
<dbReference type="Proteomes" id="UP000051086">
    <property type="component" value="Unassembled WGS sequence"/>
</dbReference>
<feature type="transmembrane region" description="Helical" evidence="13">
    <location>
        <begin position="217"/>
        <end position="238"/>
    </location>
</feature>
<dbReference type="SUPFAM" id="SSF81324">
    <property type="entry name" value="Voltage-gated potassium channels"/>
    <property type="match status" value="1"/>
</dbReference>
<keyword evidence="7" id="KW-0630">Potassium</keyword>
<dbReference type="PRINTS" id="PR00169">
    <property type="entry name" value="KCHANNEL"/>
</dbReference>
<dbReference type="PANTHER" id="PTHR11537:SF254">
    <property type="entry name" value="POTASSIUM VOLTAGE-GATED CHANNEL PROTEIN SHAB"/>
    <property type="match status" value="1"/>
</dbReference>
<evidence type="ECO:0000256" key="8">
    <source>
        <dbReference type="ARBA" id="ARBA00022989"/>
    </source>
</evidence>
<feature type="transmembrane region" description="Helical" evidence="13">
    <location>
        <begin position="91"/>
        <end position="109"/>
    </location>
</feature>
<keyword evidence="9" id="KW-0406">Ion transport</keyword>
<dbReference type="RefSeq" id="WP_058244693.1">
    <property type="nucleotide sequence ID" value="NZ_CYSB01000004.1"/>
</dbReference>
<reference evidence="15 17" key="2">
    <citation type="submission" date="2015-09" db="EMBL/GenBank/DDBJ databases">
        <authorList>
            <person name="Rodrigo-Torres L."/>
            <person name="Arahal D.R."/>
        </authorList>
    </citation>
    <scope>NUCLEOTIDE SEQUENCE [LARGE SCALE GENOMIC DNA]</scope>
    <source>
        <strain evidence="15 17">CECT 5118</strain>
    </source>
</reference>
<keyword evidence="6" id="KW-0851">Voltage-gated channel</keyword>
<dbReference type="EMBL" id="CYSB01000004">
    <property type="protein sequence ID" value="CUH62805.1"/>
    <property type="molecule type" value="Genomic_DNA"/>
</dbReference>
<feature type="transmembrane region" description="Helical" evidence="13">
    <location>
        <begin position="115"/>
        <end position="132"/>
    </location>
</feature>
<protein>
    <submittedName>
        <fullName evidence="16">MlotiK1 channel</fullName>
    </submittedName>
</protein>
<dbReference type="GO" id="GO:0008076">
    <property type="term" value="C:voltage-gated potassium channel complex"/>
    <property type="evidence" value="ECO:0007669"/>
    <property type="project" value="InterPro"/>
</dbReference>
<feature type="region of interest" description="Disordered" evidence="12">
    <location>
        <begin position="253"/>
        <end position="275"/>
    </location>
</feature>
<keyword evidence="8 13" id="KW-1133">Transmembrane helix</keyword>
<dbReference type="EMBL" id="CYSC01000041">
    <property type="protein sequence ID" value="CUH73539.1"/>
    <property type="molecule type" value="Genomic_DNA"/>
</dbReference>
<keyword evidence="17" id="KW-1185">Reference proteome</keyword>
<evidence type="ECO:0000256" key="4">
    <source>
        <dbReference type="ARBA" id="ARBA00022692"/>
    </source>
</evidence>
<dbReference type="GO" id="GO:0005249">
    <property type="term" value="F:voltage-gated potassium channel activity"/>
    <property type="evidence" value="ECO:0007669"/>
    <property type="project" value="InterPro"/>
</dbReference>
<name>A0A0P1F4U0_9RHOB</name>
<feature type="transmembrane region" description="Helical" evidence="13">
    <location>
        <begin position="27"/>
        <end position="49"/>
    </location>
</feature>
<keyword evidence="4 13" id="KW-0812">Transmembrane</keyword>
<proteinExistence type="predicted"/>
<evidence type="ECO:0000256" key="13">
    <source>
        <dbReference type="SAM" id="Phobius"/>
    </source>
</evidence>
<feature type="transmembrane region" description="Helical" evidence="13">
    <location>
        <begin position="185"/>
        <end position="205"/>
    </location>
</feature>
<dbReference type="Gene3D" id="1.20.120.350">
    <property type="entry name" value="Voltage-gated potassium channels. Chain C"/>
    <property type="match status" value="1"/>
</dbReference>
<comment type="subcellular location">
    <subcellularLocation>
        <location evidence="1">Membrane</location>
        <topology evidence="1">Multi-pass membrane protein</topology>
    </subcellularLocation>
</comment>
<keyword evidence="5" id="KW-0631">Potassium channel</keyword>
<evidence type="ECO:0000256" key="5">
    <source>
        <dbReference type="ARBA" id="ARBA00022826"/>
    </source>
</evidence>
<keyword evidence="2" id="KW-0813">Transport</keyword>
<accession>A0A0P1F4U0</accession>
<evidence type="ECO:0000256" key="6">
    <source>
        <dbReference type="ARBA" id="ARBA00022882"/>
    </source>
</evidence>
<dbReference type="InterPro" id="IPR005821">
    <property type="entry name" value="Ion_trans_dom"/>
</dbReference>
<keyword evidence="11" id="KW-0407">Ion channel</keyword>
<dbReference type="Pfam" id="PF00520">
    <property type="entry name" value="Ion_trans"/>
    <property type="match status" value="1"/>
</dbReference>
<evidence type="ECO:0000256" key="2">
    <source>
        <dbReference type="ARBA" id="ARBA00022448"/>
    </source>
</evidence>
<evidence type="ECO:0000256" key="10">
    <source>
        <dbReference type="ARBA" id="ARBA00023136"/>
    </source>
</evidence>
<evidence type="ECO:0000313" key="16">
    <source>
        <dbReference type="EMBL" id="CUH73539.1"/>
    </source>
</evidence>
<feature type="compositionally biased region" description="Basic residues" evidence="12">
    <location>
        <begin position="260"/>
        <end position="275"/>
    </location>
</feature>
<keyword evidence="3" id="KW-0633">Potassium transport</keyword>
<dbReference type="AlphaFoldDB" id="A0A0P1F4U0"/>
<evidence type="ECO:0000256" key="9">
    <source>
        <dbReference type="ARBA" id="ARBA00023065"/>
    </source>
</evidence>
<dbReference type="Gene3D" id="1.10.287.70">
    <property type="match status" value="1"/>
</dbReference>
<dbReference type="InterPro" id="IPR027359">
    <property type="entry name" value="Volt_channel_dom_sf"/>
</dbReference>
<evidence type="ECO:0000256" key="7">
    <source>
        <dbReference type="ARBA" id="ARBA00022958"/>
    </source>
</evidence>
<evidence type="ECO:0000256" key="3">
    <source>
        <dbReference type="ARBA" id="ARBA00022538"/>
    </source>
</evidence>
<keyword evidence="10 13" id="KW-0472">Membrane</keyword>
<feature type="domain" description="Ion transport" evidence="14">
    <location>
        <begin position="36"/>
        <end position="236"/>
    </location>
</feature>
<organism evidence="16 18">
    <name type="scientific">Thalassovita autumnalis</name>
    <dbReference type="NCBI Taxonomy" id="2072972"/>
    <lineage>
        <taxon>Bacteria</taxon>
        <taxon>Pseudomonadati</taxon>
        <taxon>Pseudomonadota</taxon>
        <taxon>Alphaproteobacteria</taxon>
        <taxon>Rhodobacterales</taxon>
        <taxon>Roseobacteraceae</taxon>
        <taxon>Thalassovita</taxon>
    </lineage>
</organism>
<reference evidence="16 18" key="1">
    <citation type="submission" date="2015-09" db="EMBL/GenBank/DDBJ databases">
        <authorList>
            <consortium name="Swine Surveillance"/>
        </authorList>
    </citation>
    <scope>NUCLEOTIDE SEQUENCE [LARGE SCALE GENOMIC DNA]</scope>
    <source>
        <strain evidence="16 18">5120</strain>
    </source>
</reference>
<evidence type="ECO:0000256" key="11">
    <source>
        <dbReference type="ARBA" id="ARBA00023303"/>
    </source>
</evidence>
<feature type="transmembrane region" description="Helical" evidence="13">
    <location>
        <begin position="61"/>
        <end position="79"/>
    </location>
</feature>
<evidence type="ECO:0000259" key="14">
    <source>
        <dbReference type="Pfam" id="PF00520"/>
    </source>
</evidence>
<dbReference type="InterPro" id="IPR028325">
    <property type="entry name" value="VG_K_chnl"/>
</dbReference>